<protein>
    <submittedName>
        <fullName evidence="2">Uncharacterized protein</fullName>
    </submittedName>
</protein>
<sequence>MRREEDTEEERDDFVAPTATGWVRILHLEHPPKDLNLSDAERQQAVTLTLPLSGGGGCGGLGGVTVNRVVEAARRQLHLGDAALQLSLHGVVLPLRQELSEIVGDLPNGTRQRLVFLLSPSPASDLGTKEEKTSKRKRRIIFEEPLLSISPTKATFTLRGSEEVTHSPSMHSALDTASGKQSPASQCVFFESWLHPHRCGQCQQVRGQHSVFTPNRQERLQSAMTLAKKKTLLWRHQSPGKGDEVQKLMLPYYYADPQQWRSQRGERYHGRGETCHNFCASWGNPQLCCSCHTTKEMHKIEDKHAVERPSTTPARQQRNRASSLVHGGNTSPPAYARKACQHLVPSSSNEYCRACYTQRVKRISQVGQRSPLTHVAARRQRALPGRPKVLKVADWLALPAAENADVIMRSDNTRSHLNTKRGGKQLDGAKSGREMALMDAYSALSFSSSSSCCPFTVLEALPAATVPKRRSNCSASLADIPWGLVLQYTTLDGLRVCRAVSSTLRAAAIPVIYENCRYILDVFDVPRQKRELLTKYADRYASLILDAVHQRTLCSPLMDAATHPLHFRYFCLLRFLAAMQLLNSESENNAMEEDIQRGKSQVLPAPSVYSPPPSPTAHALVGRGRGSGVAGDTFTAQKLARDKVAQAALGPFIKRLAWCNPTSLSQAAAQGIADAFEEISVAAAASLVYRCDGARPSEAGRDTQQTQFLSLGVFFERHALLPLVDFLQTVEVVTRMKWRARKFLYAHCHDYHFHSNLYHITG</sequence>
<name>A0A061J0H8_TRYRA</name>
<feature type="region of interest" description="Disordered" evidence="1">
    <location>
        <begin position="302"/>
        <end position="328"/>
    </location>
</feature>
<dbReference type="OrthoDB" id="247762at2759"/>
<evidence type="ECO:0000256" key="1">
    <source>
        <dbReference type="SAM" id="MobiDB-lite"/>
    </source>
</evidence>
<evidence type="ECO:0000313" key="3">
    <source>
        <dbReference type="Proteomes" id="UP000031737"/>
    </source>
</evidence>
<proteinExistence type="predicted"/>
<dbReference type="AlphaFoldDB" id="A0A061J0H8"/>
<keyword evidence="3" id="KW-1185">Reference proteome</keyword>
<reference evidence="2 3" key="1">
    <citation type="submission" date="2013-07" db="EMBL/GenBank/DDBJ databases">
        <authorList>
            <person name="Stoco P.H."/>
            <person name="Wagner G."/>
            <person name="Gerber A."/>
            <person name="Zaha A."/>
            <person name="Thompson C."/>
            <person name="Bartholomeu D.C."/>
            <person name="Luckemeyer D.D."/>
            <person name="Bahia D."/>
            <person name="Loreto E."/>
            <person name="Prestes E.B."/>
            <person name="Lima F.M."/>
            <person name="Rodrigues-Luiz G."/>
            <person name="Vallejo G.A."/>
            <person name="Filho J.F."/>
            <person name="Monteiro K.M."/>
            <person name="Tyler K.M."/>
            <person name="de Almeida L.G."/>
            <person name="Ortiz M.F."/>
            <person name="Siervo M.A."/>
            <person name="de Moraes M.H."/>
            <person name="Cunha O.L."/>
            <person name="Mendonca-Neto R."/>
            <person name="Silva R."/>
            <person name="Teixeira S.M."/>
            <person name="Murta S.M."/>
            <person name="Sincero T.C."/>
            <person name="Mendes T.A."/>
            <person name="Urmenyi T.P."/>
            <person name="Silva V.G."/>
            <person name="da Rocha W.D."/>
            <person name="Andersson B."/>
            <person name="Romanha A.J."/>
            <person name="Steindel M."/>
            <person name="de Vasconcelos A.T."/>
            <person name="Grisard E.C."/>
        </authorList>
    </citation>
    <scope>NUCLEOTIDE SEQUENCE [LARGE SCALE GENOMIC DNA]</scope>
    <source>
        <strain evidence="2 3">SC58</strain>
    </source>
</reference>
<organism evidence="2 3">
    <name type="scientific">Trypanosoma rangeli SC58</name>
    <dbReference type="NCBI Taxonomy" id="429131"/>
    <lineage>
        <taxon>Eukaryota</taxon>
        <taxon>Discoba</taxon>
        <taxon>Euglenozoa</taxon>
        <taxon>Kinetoplastea</taxon>
        <taxon>Metakinetoplastina</taxon>
        <taxon>Trypanosomatida</taxon>
        <taxon>Trypanosomatidae</taxon>
        <taxon>Trypanosoma</taxon>
        <taxon>Herpetosoma</taxon>
    </lineage>
</organism>
<dbReference type="EMBL" id="AUPL01004487">
    <property type="protein sequence ID" value="ESL07820.1"/>
    <property type="molecule type" value="Genomic_DNA"/>
</dbReference>
<feature type="compositionally biased region" description="Polar residues" evidence="1">
    <location>
        <begin position="309"/>
        <end position="328"/>
    </location>
</feature>
<accession>A0A061J0H8</accession>
<comment type="caution">
    <text evidence="2">The sequence shown here is derived from an EMBL/GenBank/DDBJ whole genome shotgun (WGS) entry which is preliminary data.</text>
</comment>
<evidence type="ECO:0000313" key="2">
    <source>
        <dbReference type="EMBL" id="ESL07820.1"/>
    </source>
</evidence>
<dbReference type="Proteomes" id="UP000031737">
    <property type="component" value="Unassembled WGS sequence"/>
</dbReference>
<gene>
    <name evidence="2" type="ORF">TRSC58_04487</name>
</gene>
<dbReference type="VEuPathDB" id="TriTrypDB:TRSC58_04487"/>